<dbReference type="InterPro" id="IPR012467">
    <property type="entry name" value="DUF1684"/>
</dbReference>
<evidence type="ECO:0008006" key="3">
    <source>
        <dbReference type="Google" id="ProtNLM"/>
    </source>
</evidence>
<keyword evidence="2" id="KW-1185">Reference proteome</keyword>
<gene>
    <name evidence="1" type="ORF">B0I29_10821</name>
</gene>
<organism evidence="1 2">
    <name type="scientific">Actinoplanes lutulentus</name>
    <dbReference type="NCBI Taxonomy" id="1287878"/>
    <lineage>
        <taxon>Bacteria</taxon>
        <taxon>Bacillati</taxon>
        <taxon>Actinomycetota</taxon>
        <taxon>Actinomycetes</taxon>
        <taxon>Micromonosporales</taxon>
        <taxon>Micromonosporaceae</taxon>
        <taxon>Actinoplanes</taxon>
    </lineage>
</organism>
<dbReference type="PANTHER" id="PTHR41913">
    <property type="entry name" value="DUF1684 DOMAIN-CONTAINING PROTEIN"/>
    <property type="match status" value="1"/>
</dbReference>
<sequence>MTQNTAAQQHAAWQEDRRRAVTSATGNLALIETRWGADDPDAALAGQPASVTATRLSRRDPFNGEIQHGVRLWDAASPAIKSFEGIDTYPYDPAWVLDATYTDVPGDRRVPFQHAQDAGFTRDLPVPGDLHLTVDGRDYTLSAFDDDGRLLLVFGDPTNGGETYGAGRFLFVDREPGQTNVVLDFNRAFVPPCGFSEHYNCPMPPPQNRLHLPVRAGEKLAKSRTN</sequence>
<proteinExistence type="predicted"/>
<dbReference type="Pfam" id="PF07920">
    <property type="entry name" value="DUF1684"/>
    <property type="match status" value="1"/>
</dbReference>
<evidence type="ECO:0000313" key="1">
    <source>
        <dbReference type="EMBL" id="RAK36432.1"/>
    </source>
</evidence>
<dbReference type="EMBL" id="QLMJ01000008">
    <property type="protein sequence ID" value="RAK36432.1"/>
    <property type="molecule type" value="Genomic_DNA"/>
</dbReference>
<dbReference type="OrthoDB" id="5493262at2"/>
<dbReference type="SUPFAM" id="SSF82171">
    <property type="entry name" value="DPP6 N-terminal domain-like"/>
    <property type="match status" value="1"/>
</dbReference>
<reference evidence="1 2" key="1">
    <citation type="submission" date="2018-06" db="EMBL/GenBank/DDBJ databases">
        <title>Genomic Encyclopedia of Type Strains, Phase III (KMG-III): the genomes of soil and plant-associated and newly described type strains.</title>
        <authorList>
            <person name="Whitman W."/>
        </authorList>
    </citation>
    <scope>NUCLEOTIDE SEQUENCE [LARGE SCALE GENOMIC DNA]</scope>
    <source>
        <strain evidence="1 2">CGMCC 4.7090</strain>
    </source>
</reference>
<accession>A0A327Z9Z8</accession>
<name>A0A327Z9Z8_9ACTN</name>
<dbReference type="RefSeq" id="WP_111650275.1">
    <property type="nucleotide sequence ID" value="NZ_JACHWI010000007.1"/>
</dbReference>
<comment type="caution">
    <text evidence="1">The sequence shown here is derived from an EMBL/GenBank/DDBJ whole genome shotgun (WGS) entry which is preliminary data.</text>
</comment>
<dbReference type="AlphaFoldDB" id="A0A327Z9Z8"/>
<dbReference type="Proteomes" id="UP000249341">
    <property type="component" value="Unassembled WGS sequence"/>
</dbReference>
<evidence type="ECO:0000313" key="2">
    <source>
        <dbReference type="Proteomes" id="UP000249341"/>
    </source>
</evidence>
<protein>
    <recommendedName>
        <fullName evidence="3">DUF1684 domain-containing protein</fullName>
    </recommendedName>
</protein>
<dbReference type="PANTHER" id="PTHR41913:SF1">
    <property type="entry name" value="DUF1684 DOMAIN-CONTAINING PROTEIN"/>
    <property type="match status" value="1"/>
</dbReference>